<dbReference type="SUPFAM" id="SSF52540">
    <property type="entry name" value="P-loop containing nucleoside triphosphate hydrolases"/>
    <property type="match status" value="1"/>
</dbReference>
<keyword evidence="4 9" id="KW-0812">Transmembrane</keyword>
<dbReference type="GO" id="GO:0005886">
    <property type="term" value="C:plasma membrane"/>
    <property type="evidence" value="ECO:0007669"/>
    <property type="project" value="UniProtKB-SubCell"/>
</dbReference>
<dbReference type="SUPFAM" id="SSF90123">
    <property type="entry name" value="ABC transporter transmembrane region"/>
    <property type="match status" value="1"/>
</dbReference>
<evidence type="ECO:0000256" key="8">
    <source>
        <dbReference type="ARBA" id="ARBA00023136"/>
    </source>
</evidence>
<gene>
    <name evidence="12" type="ORF">EAH88_07040</name>
</gene>
<dbReference type="PANTHER" id="PTHR24221">
    <property type="entry name" value="ATP-BINDING CASSETTE SUB-FAMILY B"/>
    <property type="match status" value="1"/>
</dbReference>
<evidence type="ECO:0000259" key="11">
    <source>
        <dbReference type="PROSITE" id="PS50929"/>
    </source>
</evidence>
<reference evidence="12 13" key="1">
    <citation type="journal article" date="2019" name="Environ. Microbiol.">
        <title>Species interactions and distinct microbial communities in high Arctic permafrost affected cryosols are associated with the CH4 and CO2 gas fluxes.</title>
        <authorList>
            <person name="Altshuler I."/>
            <person name="Hamel J."/>
            <person name="Turney S."/>
            <person name="Magnuson E."/>
            <person name="Levesque R."/>
            <person name="Greer C."/>
            <person name="Whyte L.G."/>
        </authorList>
    </citation>
    <scope>NUCLEOTIDE SEQUENCE [LARGE SCALE GENOMIC DNA]</scope>
    <source>
        <strain evidence="12 13">S13Y</strain>
    </source>
</reference>
<dbReference type="FunFam" id="3.40.50.300:FF:000221">
    <property type="entry name" value="Multidrug ABC transporter ATP-binding protein"/>
    <property type="match status" value="1"/>
</dbReference>
<dbReference type="InterPro" id="IPR003593">
    <property type="entry name" value="AAA+_ATPase"/>
</dbReference>
<dbReference type="GO" id="GO:0140359">
    <property type="term" value="F:ABC-type transporter activity"/>
    <property type="evidence" value="ECO:0007669"/>
    <property type="project" value="InterPro"/>
</dbReference>
<dbReference type="InterPro" id="IPR027417">
    <property type="entry name" value="P-loop_NTPase"/>
</dbReference>
<dbReference type="GO" id="GO:0034040">
    <property type="term" value="F:ATPase-coupled lipid transmembrane transporter activity"/>
    <property type="evidence" value="ECO:0007669"/>
    <property type="project" value="TreeGrafter"/>
</dbReference>
<dbReference type="Gene3D" id="1.20.1560.10">
    <property type="entry name" value="ABC transporter type 1, transmembrane domain"/>
    <property type="match status" value="1"/>
</dbReference>
<keyword evidence="2" id="KW-0813">Transport</keyword>
<dbReference type="AlphaFoldDB" id="A0A502CC97"/>
<dbReference type="Pfam" id="PF00005">
    <property type="entry name" value="ABC_tran"/>
    <property type="match status" value="1"/>
</dbReference>
<keyword evidence="6 12" id="KW-0067">ATP-binding</keyword>
<evidence type="ECO:0000256" key="4">
    <source>
        <dbReference type="ARBA" id="ARBA00022692"/>
    </source>
</evidence>
<evidence type="ECO:0000313" key="12">
    <source>
        <dbReference type="EMBL" id="TPG10330.1"/>
    </source>
</evidence>
<keyword evidence="3" id="KW-1003">Cell membrane</keyword>
<dbReference type="SMART" id="SM00382">
    <property type="entry name" value="AAA"/>
    <property type="match status" value="1"/>
</dbReference>
<evidence type="ECO:0000259" key="10">
    <source>
        <dbReference type="PROSITE" id="PS50893"/>
    </source>
</evidence>
<sequence length="594" mass="65650">MFRYSGRALELVWSTSHALTIALASLTLIAGLLPAGVAYVGAHIVDAVVNASRLWTTSGHPSLRSVFEWVALEGVLVAALAGAQRGLSLCQSLLRAQLGQRVNVMILEKALTLELAHFEDSEFYDKLTRARREASSRPLSLVTRTFGLGQNAISLVSYGTLLFQFSPWAVAVLLLAGLPSFLAETKFSGDAFRLFRWRSPETRMQLYLETVLAREDHAKEVKLYGLGPLLLARYRGIFDKLYSDDRDLTVRRESWGFGLGLLGTITLYGAYAWIAATTVVGRITLGQMTMYLMLFRQGQSAVSAMLSAIGGMYEDNLYLSTLYEYLETPVPPSIGIAQRGAKPDDGIRFEQVSFTYPGAGEPALHDINLHIRPGESLALVGQNGSGKTTLIKLLTRLYSPDSGRILLDGTDLRDWDESTLLQRIGVIFQDFARYQMRVGENVGAGDVSHFEDAARWREASDKGMASEFIDSLPAGFETQLGKWFKDGRELSGGQWQKIALARAFMRSRADILVLDEPTAAMDAAAEATIFEHFRELAGNRIAILISHRFSTVRMADQIIVIQDGRIVEHGSHEQLMALGGHYAHLFSLQAQGYR</sequence>
<keyword evidence="5" id="KW-0547">Nucleotide-binding</keyword>
<evidence type="ECO:0000256" key="7">
    <source>
        <dbReference type="ARBA" id="ARBA00022989"/>
    </source>
</evidence>
<dbReference type="InterPro" id="IPR003439">
    <property type="entry name" value="ABC_transporter-like_ATP-bd"/>
</dbReference>
<evidence type="ECO:0000256" key="3">
    <source>
        <dbReference type="ARBA" id="ARBA00022475"/>
    </source>
</evidence>
<comment type="caution">
    <text evidence="12">The sequence shown here is derived from an EMBL/GenBank/DDBJ whole genome shotgun (WGS) entry which is preliminary data.</text>
</comment>
<feature type="transmembrane region" description="Helical" evidence="9">
    <location>
        <begin position="165"/>
        <end position="183"/>
    </location>
</feature>
<evidence type="ECO:0000256" key="5">
    <source>
        <dbReference type="ARBA" id="ARBA00022741"/>
    </source>
</evidence>
<dbReference type="Proteomes" id="UP000319486">
    <property type="component" value="Unassembled WGS sequence"/>
</dbReference>
<protein>
    <submittedName>
        <fullName evidence="12">ABC transporter ATP-binding protein</fullName>
    </submittedName>
</protein>
<keyword evidence="13" id="KW-1185">Reference proteome</keyword>
<name>A0A502CC97_9GAMM</name>
<dbReference type="PROSITE" id="PS00211">
    <property type="entry name" value="ABC_TRANSPORTER_1"/>
    <property type="match status" value="1"/>
</dbReference>
<comment type="subcellular location">
    <subcellularLocation>
        <location evidence="1">Cell membrane</location>
        <topology evidence="1">Multi-pass membrane protein</topology>
    </subcellularLocation>
</comment>
<feature type="transmembrane region" description="Helical" evidence="9">
    <location>
        <begin position="255"/>
        <end position="274"/>
    </location>
</feature>
<keyword evidence="7 9" id="KW-1133">Transmembrane helix</keyword>
<accession>A0A502CC97</accession>
<evidence type="ECO:0000313" key="13">
    <source>
        <dbReference type="Proteomes" id="UP000319486"/>
    </source>
</evidence>
<feature type="domain" description="ABC transmembrane type-1" evidence="11">
    <location>
        <begin position="21"/>
        <end position="314"/>
    </location>
</feature>
<evidence type="ECO:0000256" key="2">
    <source>
        <dbReference type="ARBA" id="ARBA00022448"/>
    </source>
</evidence>
<dbReference type="PROSITE" id="PS50929">
    <property type="entry name" value="ABC_TM1F"/>
    <property type="match status" value="1"/>
</dbReference>
<dbReference type="GO" id="GO:0005524">
    <property type="term" value="F:ATP binding"/>
    <property type="evidence" value="ECO:0007669"/>
    <property type="project" value="UniProtKB-KW"/>
</dbReference>
<dbReference type="InterPro" id="IPR036640">
    <property type="entry name" value="ABC1_TM_sf"/>
</dbReference>
<dbReference type="InterPro" id="IPR017871">
    <property type="entry name" value="ABC_transporter-like_CS"/>
</dbReference>
<proteinExistence type="predicted"/>
<feature type="domain" description="ABC transporter" evidence="10">
    <location>
        <begin position="347"/>
        <end position="588"/>
    </location>
</feature>
<dbReference type="GO" id="GO:0016887">
    <property type="term" value="F:ATP hydrolysis activity"/>
    <property type="evidence" value="ECO:0007669"/>
    <property type="project" value="InterPro"/>
</dbReference>
<dbReference type="Gene3D" id="3.40.50.300">
    <property type="entry name" value="P-loop containing nucleotide triphosphate hydrolases"/>
    <property type="match status" value="1"/>
</dbReference>
<dbReference type="PROSITE" id="PS50893">
    <property type="entry name" value="ABC_TRANSPORTER_2"/>
    <property type="match status" value="1"/>
</dbReference>
<evidence type="ECO:0000256" key="1">
    <source>
        <dbReference type="ARBA" id="ARBA00004651"/>
    </source>
</evidence>
<evidence type="ECO:0000256" key="6">
    <source>
        <dbReference type="ARBA" id="ARBA00022840"/>
    </source>
</evidence>
<keyword evidence="8 9" id="KW-0472">Membrane</keyword>
<dbReference type="EMBL" id="RCZO01000003">
    <property type="protein sequence ID" value="TPG10330.1"/>
    <property type="molecule type" value="Genomic_DNA"/>
</dbReference>
<organism evidence="12 13">
    <name type="scientific">Rhodanobacter glycinis</name>
    <dbReference type="NCBI Taxonomy" id="582702"/>
    <lineage>
        <taxon>Bacteria</taxon>
        <taxon>Pseudomonadati</taxon>
        <taxon>Pseudomonadota</taxon>
        <taxon>Gammaproteobacteria</taxon>
        <taxon>Lysobacterales</taxon>
        <taxon>Rhodanobacteraceae</taxon>
        <taxon>Rhodanobacter</taxon>
    </lineage>
</organism>
<dbReference type="PANTHER" id="PTHR24221:SF646">
    <property type="entry name" value="HAEMOLYSIN SECRETION ATP-BINDING PROTEIN"/>
    <property type="match status" value="1"/>
</dbReference>
<evidence type="ECO:0000256" key="9">
    <source>
        <dbReference type="SAM" id="Phobius"/>
    </source>
</evidence>
<dbReference type="InterPro" id="IPR039421">
    <property type="entry name" value="Type_1_exporter"/>
</dbReference>
<dbReference type="InterPro" id="IPR011527">
    <property type="entry name" value="ABC1_TM_dom"/>
</dbReference>